<keyword evidence="4 5" id="KW-0067">ATP-binding</keyword>
<dbReference type="SUPFAM" id="SSF52540">
    <property type="entry name" value="P-loop containing nucleoside triphosphate hydrolases"/>
    <property type="match status" value="1"/>
</dbReference>
<dbReference type="InterPro" id="IPR014016">
    <property type="entry name" value="UvrD-like_ATP-bd"/>
</dbReference>
<protein>
    <recommendedName>
        <fullName evidence="8">UvrD-like helicase ATP-binding domain-containing protein</fullName>
    </recommendedName>
</protein>
<keyword evidence="6" id="KW-0175">Coiled coil</keyword>
<reference evidence="9" key="1">
    <citation type="submission" date="2022-07" db="EMBL/GenBank/DDBJ databases">
        <title>Genome Sequence of Physisporinus lineatus.</title>
        <authorList>
            <person name="Buettner E."/>
        </authorList>
    </citation>
    <scope>NUCLEOTIDE SEQUENCE</scope>
    <source>
        <strain evidence="9">VT162</strain>
    </source>
</reference>
<evidence type="ECO:0000313" key="10">
    <source>
        <dbReference type="Proteomes" id="UP001212997"/>
    </source>
</evidence>
<evidence type="ECO:0000256" key="4">
    <source>
        <dbReference type="ARBA" id="ARBA00022840"/>
    </source>
</evidence>
<evidence type="ECO:0000256" key="1">
    <source>
        <dbReference type="ARBA" id="ARBA00022741"/>
    </source>
</evidence>
<dbReference type="PROSITE" id="PS51198">
    <property type="entry name" value="UVRD_HELICASE_ATP_BIND"/>
    <property type="match status" value="1"/>
</dbReference>
<dbReference type="GO" id="GO:0016787">
    <property type="term" value="F:hydrolase activity"/>
    <property type="evidence" value="ECO:0007669"/>
    <property type="project" value="UniProtKB-UniRule"/>
</dbReference>
<dbReference type="InterPro" id="IPR011990">
    <property type="entry name" value="TPR-like_helical_dom_sf"/>
</dbReference>
<evidence type="ECO:0000256" key="2">
    <source>
        <dbReference type="ARBA" id="ARBA00022801"/>
    </source>
</evidence>
<dbReference type="Pfam" id="PF00580">
    <property type="entry name" value="UvrD-helicase"/>
    <property type="match status" value="1"/>
</dbReference>
<dbReference type="Proteomes" id="UP001212997">
    <property type="component" value="Unassembled WGS sequence"/>
</dbReference>
<keyword evidence="3 5" id="KW-0347">Helicase</keyword>
<organism evidence="9 10">
    <name type="scientific">Meripilus lineatus</name>
    <dbReference type="NCBI Taxonomy" id="2056292"/>
    <lineage>
        <taxon>Eukaryota</taxon>
        <taxon>Fungi</taxon>
        <taxon>Dikarya</taxon>
        <taxon>Basidiomycota</taxon>
        <taxon>Agaricomycotina</taxon>
        <taxon>Agaricomycetes</taxon>
        <taxon>Polyporales</taxon>
        <taxon>Meripilaceae</taxon>
        <taxon>Meripilus</taxon>
    </lineage>
</organism>
<evidence type="ECO:0000256" key="5">
    <source>
        <dbReference type="PROSITE-ProRule" id="PRU00560"/>
    </source>
</evidence>
<feature type="binding site" evidence="5">
    <location>
        <begin position="498"/>
        <end position="505"/>
    </location>
    <ligand>
        <name>ATP</name>
        <dbReference type="ChEBI" id="CHEBI:30616"/>
    </ligand>
</feature>
<comment type="caution">
    <text evidence="9">The sequence shown here is derived from an EMBL/GenBank/DDBJ whole genome shotgun (WGS) entry which is preliminary data.</text>
</comment>
<feature type="domain" description="UvrD-like helicase ATP-binding" evidence="8">
    <location>
        <begin position="477"/>
        <end position="847"/>
    </location>
</feature>
<evidence type="ECO:0000313" key="9">
    <source>
        <dbReference type="EMBL" id="KAJ3487008.1"/>
    </source>
</evidence>
<dbReference type="GO" id="GO:0004386">
    <property type="term" value="F:helicase activity"/>
    <property type="evidence" value="ECO:0007669"/>
    <property type="project" value="UniProtKB-UniRule"/>
</dbReference>
<dbReference type="Gene3D" id="3.40.50.300">
    <property type="entry name" value="P-loop containing nucleotide triphosphate hydrolases"/>
    <property type="match status" value="2"/>
</dbReference>
<feature type="region of interest" description="Disordered" evidence="7">
    <location>
        <begin position="1893"/>
        <end position="1926"/>
    </location>
</feature>
<name>A0AAD5V620_9APHY</name>
<keyword evidence="1 5" id="KW-0547">Nucleotide-binding</keyword>
<dbReference type="GO" id="GO:0005524">
    <property type="term" value="F:ATP binding"/>
    <property type="evidence" value="ECO:0007669"/>
    <property type="project" value="UniProtKB-UniRule"/>
</dbReference>
<dbReference type="EMBL" id="JANAWD010000104">
    <property type="protein sequence ID" value="KAJ3487008.1"/>
    <property type="molecule type" value="Genomic_DNA"/>
</dbReference>
<keyword evidence="10" id="KW-1185">Reference proteome</keyword>
<sequence>MHDQPSVLRPEDALGSTVGALESLLSAQSCNVGELLVKLTTGIERFAVVFSVLSEQSASLLREYILQQFPTNAEGFSASLSSSLIMALSTYFWRLSYPAHGLEEDHNIVERAPLALTGLLSCYLDPQLGRSHRDNSASFHQGKGRRSFLDPALLRSLGCGVPTSKLDAQEAATKILLGQKYILERYLHVLRDKTLRKLFQDTYHENQRALDSSTLRDKEVVAEVSPTPTCGADEAAPTSSSIEELRADLHNESHRAFGVWRIFLSSKADRDLRSFARKSFPTLKVIMKRIRELSNGQFRADNMKKLVGVDNGIPVYEARLPGDLRLVSFAFWVCTHIPRSTNTFGMSFRGSYVVLEDNIGNGRFTQFAHDFDLIKEPSRCLPRTNLGKHNDGITLPQTFPPEPSVAKDTTPQPAFVLTAPQDKDTAQIAELDDVMSKFFELSKAILKSSSTISYSGSRSHFALTSSGILIDEGGSYSFDLESRQQDIMSHHGSCYVLGGAGTGKTITMMFKMCGIQRDWEARNASTDKGPPPPRPRQMFVTKSQSLVEKVQEDFMKLSESLEMGGLKSADVRTREEPDNEDELFDLDEEVFWSNDLPTEFSALEDKHFPLFITYDHLCQLLEANFVRDKSFGFTGRLGTRGDIVKETSRHPARQKKQPKNTFVSYDVFLSSYWPHFRDVRMPLDPSYVFSEFMGVIKGSEEALKSPKGILPRDTYLSLFGKMEIIYDLFERYQKMKSLEEDFDDADRTCAILNALRKGTPGKRVDFIYIDEAQDNLLIDAPVIRALSNNSKGFFWAGDTTQTISAGSSFKFADLKSFLYRIETGSQDISFEREEPCTFQLDLNHRSHRGIVDCAFTLVEIIAKYWPSMIDSIDKERGKRSGPRPLFFRDDDDMFGHFFRAESARQCTIVRNESARDRLKDEKGAVGTILRALGSTIYESKGLEYDDILIYNFFEDSQANASQWRVVLNFLGTGAPCPEMDDRRHNVMCRELKSLYVAVTRARQNLWIYDSSVNSEPMHLIWKTRNQIECYIPGSPLPVLAKESSTEAWIDEGKRLFKKKQYSQAAGCFRRAGLEQQEHMSLAYDLRMKASQQDQASSHQRLKSFLEAATAFMQLTRAQSISPVGMKRYFRLAAECFARGGQDREAARAYEHAAMYEFAVRFYRRVEEFDELVRVLNSHRNEIPREVVDELYSVAKIYYLKTNQMSKAKALFRPGEDAAGFMGDYGFTAAQADVLEEQGNVSEAARIHQEEGRVLQAARLFASCTRNQESVLNAYQCLLDGLWSNCPLGTLLETMQGDVEFNALLEEIKHFDHRTISDDLRNQASMFAALRSDSTDELLDLAIKFHSYNNKTCCLRCLDHVFSAQDLFCDVTTREATMLLRHFKIYGELVLNLTSLPDPSSHINILKLLAIVTISEEEFVVPSESFLLRQYPATERLAEVRPNILRTADNGCVISRWDLNALIQTVPKKHLFSLIRAENEACRRVVEHVQDTTFQGFQASAVDRGGSGGYISPEDYHKLVEVHVLQIVIYSRIRPFGAINSREEADQRRFWLTKMYHLLNPLHSSLGSFLHLKPNAIPEFNAACRIVRDWETFLLRSLDRHHRYGEFMSLFLLLGSVRKSLNPSQFRGDFSKIPWLRPHYLPRLPSGSSVAYEALYYLKGVDNGSLVRGMILVRHILDHFVSIDVRILCTVLDDLCGSLIISDRLRRPHFHDITLPLSWWSRLSISFEQFRSKECHSWGICTKPLCALLRTVHGRLYSSEPWAFKSLSYLRFGTSEILFQHRRIVDAFLWRICRNLCILGDNFPYRYMQEEIRSTIYHIGGLPTHGICVSDTTSWSTLSTAFRRSASPQSSDVVVNIQSRKASIFPPPPGAMRCVYEQFEDLPSIISTIQRTGHPPAMSLAAPKSTPEPLPNTQSSITPPHDRPKTPEVISEESTLDVHSEDLDGGMDGIIQPIDVDHESEEVYNTLQIEMAKRIQRCCRKFLLKQNHTQQGNDFAKRARVFDLYYNASKEMKWSRRSRYRFLFLGPLTHIFLCVEWLRDHAIRQKKEAKKAMLTDSDEELEEVKRKIDQATDLNKKVDEIRRRLEPSSKFHHQRDVPQLQKVVLEVEELIAKVPPKIAHKWKVELHLGRKGIVAVPSKARKPMLNVEDL</sequence>
<proteinExistence type="predicted"/>
<evidence type="ECO:0000256" key="3">
    <source>
        <dbReference type="ARBA" id="ARBA00022806"/>
    </source>
</evidence>
<dbReference type="Gene3D" id="1.25.40.10">
    <property type="entry name" value="Tetratricopeptide repeat domain"/>
    <property type="match status" value="1"/>
</dbReference>
<evidence type="ECO:0000259" key="8">
    <source>
        <dbReference type="PROSITE" id="PS51198"/>
    </source>
</evidence>
<evidence type="ECO:0000256" key="6">
    <source>
        <dbReference type="SAM" id="Coils"/>
    </source>
</evidence>
<accession>A0AAD5V620</accession>
<dbReference type="PANTHER" id="PTHR21529:SF4">
    <property type="entry name" value="TPR AND ANKYRIN REPEAT-CONTAINING PROTEIN 1"/>
    <property type="match status" value="1"/>
</dbReference>
<evidence type="ECO:0000256" key="7">
    <source>
        <dbReference type="SAM" id="MobiDB-lite"/>
    </source>
</evidence>
<dbReference type="InterPro" id="IPR039904">
    <property type="entry name" value="TRANK1"/>
</dbReference>
<dbReference type="PANTHER" id="PTHR21529">
    <property type="entry name" value="MAMMARY TURMOR VIRUS RECEPTOR HOMOLOG 1, 2 MTVR1, 2"/>
    <property type="match status" value="1"/>
</dbReference>
<gene>
    <name evidence="9" type="ORF">NLI96_g3831</name>
</gene>
<keyword evidence="2 5" id="KW-0378">Hydrolase</keyword>
<dbReference type="InterPro" id="IPR027417">
    <property type="entry name" value="P-loop_NTPase"/>
</dbReference>
<feature type="coiled-coil region" evidence="6">
    <location>
        <begin position="2046"/>
        <end position="2083"/>
    </location>
</feature>